<dbReference type="STRING" id="933084.A0A067Q215"/>
<feature type="domain" description="CSN8/PSMD8/EIF3K" evidence="2">
    <location>
        <begin position="184"/>
        <end position="249"/>
    </location>
</feature>
<organism evidence="3 4">
    <name type="scientific">Jaapia argillacea MUCL 33604</name>
    <dbReference type="NCBI Taxonomy" id="933084"/>
    <lineage>
        <taxon>Eukaryota</taxon>
        <taxon>Fungi</taxon>
        <taxon>Dikarya</taxon>
        <taxon>Basidiomycota</taxon>
        <taxon>Agaricomycotina</taxon>
        <taxon>Agaricomycetes</taxon>
        <taxon>Agaricomycetidae</taxon>
        <taxon>Jaapiales</taxon>
        <taxon>Jaapiaceae</taxon>
        <taxon>Jaapia</taxon>
    </lineage>
</organism>
<dbReference type="HOGENOM" id="CLU_094291_0_0_1"/>
<reference evidence="4" key="1">
    <citation type="journal article" date="2014" name="Proc. Natl. Acad. Sci. U.S.A.">
        <title>Extensive sampling of basidiomycete genomes demonstrates inadequacy of the white-rot/brown-rot paradigm for wood decay fungi.</title>
        <authorList>
            <person name="Riley R."/>
            <person name="Salamov A.A."/>
            <person name="Brown D.W."/>
            <person name="Nagy L.G."/>
            <person name="Floudas D."/>
            <person name="Held B.W."/>
            <person name="Levasseur A."/>
            <person name="Lombard V."/>
            <person name="Morin E."/>
            <person name="Otillar R."/>
            <person name="Lindquist E.A."/>
            <person name="Sun H."/>
            <person name="LaButti K.M."/>
            <person name="Schmutz J."/>
            <person name="Jabbour D."/>
            <person name="Luo H."/>
            <person name="Baker S.E."/>
            <person name="Pisabarro A.G."/>
            <person name="Walton J.D."/>
            <person name="Blanchette R.A."/>
            <person name="Henrissat B."/>
            <person name="Martin F."/>
            <person name="Cullen D."/>
            <person name="Hibbett D.S."/>
            <person name="Grigoriev I.V."/>
        </authorList>
    </citation>
    <scope>NUCLEOTIDE SEQUENCE [LARGE SCALE GENOMIC DNA]</scope>
    <source>
        <strain evidence="4">MUCL 33604</strain>
    </source>
</reference>
<evidence type="ECO:0000313" key="3">
    <source>
        <dbReference type="EMBL" id="KDQ61113.1"/>
    </source>
</evidence>
<gene>
    <name evidence="3" type="ORF">JAAARDRAFT_152171</name>
</gene>
<protein>
    <recommendedName>
        <fullName evidence="2">CSN8/PSMD8/EIF3K domain-containing protein</fullName>
    </recommendedName>
</protein>
<sequence length="280" mass="30722">MNNGPPTPPPTTERELLEQQQTAAPAVAVAEGSATNPVPTPPAEVTLPSGSAPQQQAEPQAPQQDAYTSLFPTIADLALQGKYEQLVQLAEERDLNTLGDRQYTRMLLIAPLVLSYLILDQLPPARFALQRLPNQLANHPLTTSLFKLLASTWERKYINVYPRAEEVYELVSRPGFPDRGLAPIVQAMTTTFIETFRERTFALLSRAYTSLSLGQAQMYLGLGVDRLIPATQAKGWVYDVHLQVFVPRPIPTTAVNGVPRAPSTLASFHTIANGVIQLES</sequence>
<feature type="compositionally biased region" description="Low complexity" evidence="1">
    <location>
        <begin position="52"/>
        <end position="64"/>
    </location>
</feature>
<keyword evidence="4" id="KW-1185">Reference proteome</keyword>
<dbReference type="Proteomes" id="UP000027265">
    <property type="component" value="Unassembled WGS sequence"/>
</dbReference>
<feature type="region of interest" description="Disordered" evidence="1">
    <location>
        <begin position="1"/>
        <end position="64"/>
    </location>
</feature>
<evidence type="ECO:0000256" key="1">
    <source>
        <dbReference type="SAM" id="MobiDB-lite"/>
    </source>
</evidence>
<accession>A0A067Q215</accession>
<dbReference type="Pfam" id="PF10075">
    <property type="entry name" value="CSN8_PSD8_EIF3K"/>
    <property type="match status" value="1"/>
</dbReference>
<dbReference type="AlphaFoldDB" id="A0A067Q215"/>
<feature type="compositionally biased region" description="Pro residues" evidence="1">
    <location>
        <begin position="1"/>
        <end position="11"/>
    </location>
</feature>
<proteinExistence type="predicted"/>
<name>A0A067Q215_9AGAM</name>
<dbReference type="EMBL" id="KL197713">
    <property type="protein sequence ID" value="KDQ61113.1"/>
    <property type="molecule type" value="Genomic_DNA"/>
</dbReference>
<dbReference type="InterPro" id="IPR033464">
    <property type="entry name" value="CSN8_PSD8_EIF3K"/>
</dbReference>
<evidence type="ECO:0000313" key="4">
    <source>
        <dbReference type="Proteomes" id="UP000027265"/>
    </source>
</evidence>
<dbReference type="OrthoDB" id="5351233at2759"/>
<evidence type="ECO:0000259" key="2">
    <source>
        <dbReference type="Pfam" id="PF10075"/>
    </source>
</evidence>
<dbReference type="InParanoid" id="A0A067Q215"/>